<feature type="domain" description="Intradiol ring-cleavage dioxygenases" evidence="3">
    <location>
        <begin position="140"/>
        <end position="254"/>
    </location>
</feature>
<dbReference type="InterPro" id="IPR015889">
    <property type="entry name" value="Intradiol_dOase_core"/>
</dbReference>
<evidence type="ECO:0000313" key="5">
    <source>
        <dbReference type="Proteomes" id="UP000005317"/>
    </source>
</evidence>
<evidence type="ECO:0000313" key="4">
    <source>
        <dbReference type="EMBL" id="EIJ33759.1"/>
    </source>
</evidence>
<dbReference type="Proteomes" id="UP000005317">
    <property type="component" value="Unassembled WGS sequence"/>
</dbReference>
<organism evidence="4 5">
    <name type="scientific">Thiothrix nivea (strain ATCC 35100 / DSM 5205 / JP2)</name>
    <dbReference type="NCBI Taxonomy" id="870187"/>
    <lineage>
        <taxon>Bacteria</taxon>
        <taxon>Pseudomonadati</taxon>
        <taxon>Pseudomonadota</taxon>
        <taxon>Gammaproteobacteria</taxon>
        <taxon>Thiotrichales</taxon>
        <taxon>Thiotrichaceae</taxon>
        <taxon>Thiothrix</taxon>
    </lineage>
</organism>
<keyword evidence="4" id="KW-0560">Oxidoreductase</keyword>
<dbReference type="EMBL" id="JH651384">
    <property type="protein sequence ID" value="EIJ33759.1"/>
    <property type="molecule type" value="Genomic_DNA"/>
</dbReference>
<dbReference type="InterPro" id="IPR000627">
    <property type="entry name" value="Intradiol_dOase_C"/>
</dbReference>
<accession>A0A656HEZ6</accession>
<dbReference type="GO" id="GO:0016702">
    <property type="term" value="F:oxidoreductase activity, acting on single donors with incorporation of molecular oxygen, incorporation of two atoms of oxygen"/>
    <property type="evidence" value="ECO:0007669"/>
    <property type="project" value="InterPro"/>
</dbReference>
<evidence type="ECO:0000256" key="2">
    <source>
        <dbReference type="SAM" id="SignalP"/>
    </source>
</evidence>
<dbReference type="AlphaFoldDB" id="A0A656HEZ6"/>
<dbReference type="PANTHER" id="PTHR34315:SF1">
    <property type="entry name" value="INTRADIOL RING-CLEAVAGE DIOXYGENASES DOMAIN-CONTAINING PROTEIN-RELATED"/>
    <property type="match status" value="1"/>
</dbReference>
<dbReference type="GO" id="GO:0008199">
    <property type="term" value="F:ferric iron binding"/>
    <property type="evidence" value="ECO:0007669"/>
    <property type="project" value="InterPro"/>
</dbReference>
<evidence type="ECO:0000259" key="3">
    <source>
        <dbReference type="Pfam" id="PF00775"/>
    </source>
</evidence>
<dbReference type="PANTHER" id="PTHR34315">
    <property type="match status" value="1"/>
</dbReference>
<dbReference type="SUPFAM" id="SSF49482">
    <property type="entry name" value="Aromatic compound dioxygenase"/>
    <property type="match status" value="1"/>
</dbReference>
<proteinExistence type="predicted"/>
<sequence precursor="true">MTKQAGLLERRRILKMLGGGMLLSSPLLLSACGGGSASTTVSSSGTDSSSATTGTTTTTAASTTTDSSTTTTTSTTTSSGTTTAAKWAAGTTGLITAAYPGDSIFESGNTCTISLTETTTEGPCYFGVNTGEDISSGLSGLPMQLCLKLVDMYCQPLAGYQIEVWHCDNRGIYSGDTSKSFDSSRFAGSFCTNNDSASLASTWYRGMLTTDSSGRVNFKTCFPGWYRGRTIHIHFAVSDSAGNSRVISQFCFADTLTKEICTTHEYYSSRGEQDTTLAGGRDSVFPRSGYESFMLATQQNADGTMLAYHTIQIA</sequence>
<evidence type="ECO:0000256" key="1">
    <source>
        <dbReference type="SAM" id="MobiDB-lite"/>
    </source>
</evidence>
<feature type="region of interest" description="Disordered" evidence="1">
    <location>
        <begin position="39"/>
        <end position="82"/>
    </location>
</feature>
<gene>
    <name evidence="4" type="ORF">Thini_1139</name>
</gene>
<dbReference type="RefSeq" id="WP_002707708.1">
    <property type="nucleotide sequence ID" value="NZ_JH651384.1"/>
</dbReference>
<protein>
    <submittedName>
        <fullName evidence="4">Intradiol ring-cleavage dioxygenase</fullName>
    </submittedName>
</protein>
<name>A0A656HEZ6_THINJ</name>
<dbReference type="Pfam" id="PF00775">
    <property type="entry name" value="Dioxygenase_C"/>
    <property type="match status" value="1"/>
</dbReference>
<keyword evidence="5" id="KW-1185">Reference proteome</keyword>
<feature type="signal peptide" evidence="2">
    <location>
        <begin position="1"/>
        <end position="31"/>
    </location>
</feature>
<reference evidence="5" key="1">
    <citation type="journal article" date="2011" name="Stand. Genomic Sci.">
        <title>Genome sequence of the filamentous, gliding Thiothrix nivea neotype strain (JP2(T)).</title>
        <authorList>
            <person name="Lapidus A."/>
            <person name="Nolan M."/>
            <person name="Lucas S."/>
            <person name="Glavina Del Rio T."/>
            <person name="Tice H."/>
            <person name="Cheng J.F."/>
            <person name="Tapia R."/>
            <person name="Han C."/>
            <person name="Goodwin L."/>
            <person name="Pitluck S."/>
            <person name="Liolios K."/>
            <person name="Pagani I."/>
            <person name="Ivanova N."/>
            <person name="Huntemann M."/>
            <person name="Mavromatis K."/>
            <person name="Mikhailova N."/>
            <person name="Pati A."/>
            <person name="Chen A."/>
            <person name="Palaniappan K."/>
            <person name="Land M."/>
            <person name="Brambilla E.M."/>
            <person name="Rohde M."/>
            <person name="Abt B."/>
            <person name="Verbarg S."/>
            <person name="Goker M."/>
            <person name="Bristow J."/>
            <person name="Eisen J.A."/>
            <person name="Markowitz V."/>
            <person name="Hugenholtz P."/>
            <person name="Kyrpides N.C."/>
            <person name="Klenk H.P."/>
            <person name="Woyke T."/>
        </authorList>
    </citation>
    <scope>NUCLEOTIDE SEQUENCE [LARGE SCALE GENOMIC DNA]</scope>
    <source>
        <strain evidence="5">ATCC 35100 / DSM 5205 / JP2</strain>
    </source>
</reference>
<dbReference type="PROSITE" id="PS51257">
    <property type="entry name" value="PROKAR_LIPOPROTEIN"/>
    <property type="match status" value="1"/>
</dbReference>
<keyword evidence="2" id="KW-0732">Signal</keyword>
<keyword evidence="4" id="KW-0223">Dioxygenase</keyword>
<feature type="chain" id="PRO_5024852274" evidence="2">
    <location>
        <begin position="32"/>
        <end position="314"/>
    </location>
</feature>
<dbReference type="Gene3D" id="2.60.130.10">
    <property type="entry name" value="Aromatic compound dioxygenase"/>
    <property type="match status" value="1"/>
</dbReference>